<feature type="compositionally biased region" description="Basic and acidic residues" evidence="1">
    <location>
        <begin position="173"/>
        <end position="194"/>
    </location>
</feature>
<comment type="caution">
    <text evidence="3">The sequence shown here is derived from an EMBL/GenBank/DDBJ whole genome shotgun (WGS) entry which is preliminary data.</text>
</comment>
<feature type="signal peptide" evidence="2">
    <location>
        <begin position="1"/>
        <end position="25"/>
    </location>
</feature>
<dbReference type="AlphaFoldDB" id="M9M4P0"/>
<feature type="chain" id="PRO_5004100537" evidence="2">
    <location>
        <begin position="26"/>
        <end position="219"/>
    </location>
</feature>
<evidence type="ECO:0000313" key="3">
    <source>
        <dbReference type="EMBL" id="GAC42258.1"/>
    </source>
</evidence>
<dbReference type="RefSeq" id="WP_006285664.1">
    <property type="nucleotide sequence ID" value="NZ_BALG01000081.1"/>
</dbReference>
<gene>
    <name evidence="3" type="ORF">PPOP_1615</name>
</gene>
<reference evidence="3 4" key="1">
    <citation type="submission" date="2012-10" db="EMBL/GenBank/DDBJ databases">
        <title>Draft Genome Sequence of Paenibacillus popilliae ATCC 14706T.</title>
        <authorList>
            <person name="Iiyama K."/>
            <person name="Mori K."/>
            <person name="Mon H."/>
            <person name="Chieda Y."/>
            <person name="Lee J.M."/>
            <person name="Kusakabe T."/>
            <person name="Tashiro K."/>
            <person name="Asano S."/>
            <person name="Yasunaga-Aoki C."/>
            <person name="Shimizu S."/>
        </authorList>
    </citation>
    <scope>NUCLEOTIDE SEQUENCE [LARGE SCALE GENOMIC DNA]</scope>
    <source>
        <strain evidence="3 4">ATCC 14706</strain>
    </source>
</reference>
<dbReference type="EMBL" id="BALG01000081">
    <property type="protein sequence ID" value="GAC42258.1"/>
    <property type="molecule type" value="Genomic_DNA"/>
</dbReference>
<accession>M9M4P0</accession>
<protein>
    <submittedName>
        <fullName evidence="3">Dehydrogenase (E1) component</fullName>
    </submittedName>
</protein>
<evidence type="ECO:0000313" key="4">
    <source>
        <dbReference type="Proteomes" id="UP000029453"/>
    </source>
</evidence>
<sequence>MWFKKMLSGIVACSLFFTLAGATYATPVGVKETYSADGRSFTVDKETVTAYVTVHEISATVDIEVVDKQTGQMLFEEDGVPFSKISPLLETSTEGKRKKRAVPIAIPFVVAGIEKLVTITGIGTVLYAKHKMEERSSAYKDVTNKGSVKNVQTDVTKEEFGKNLESNGWSKSKTKDGGDMYKKDGAKYTTRDKSNQGQKTADYTPKGQKKASTKIRLKD</sequence>
<evidence type="ECO:0000256" key="1">
    <source>
        <dbReference type="SAM" id="MobiDB-lite"/>
    </source>
</evidence>
<dbReference type="Proteomes" id="UP000029453">
    <property type="component" value="Unassembled WGS sequence"/>
</dbReference>
<keyword evidence="2" id="KW-0732">Signal</keyword>
<proteinExistence type="predicted"/>
<feature type="compositionally biased region" description="Basic residues" evidence="1">
    <location>
        <begin position="207"/>
        <end position="219"/>
    </location>
</feature>
<dbReference type="OrthoDB" id="8846935at2"/>
<keyword evidence="4" id="KW-1185">Reference proteome</keyword>
<organism evidence="3 4">
    <name type="scientific">Paenibacillus popilliae ATCC 14706</name>
    <dbReference type="NCBI Taxonomy" id="1212764"/>
    <lineage>
        <taxon>Bacteria</taxon>
        <taxon>Bacillati</taxon>
        <taxon>Bacillota</taxon>
        <taxon>Bacilli</taxon>
        <taxon>Bacillales</taxon>
        <taxon>Paenibacillaceae</taxon>
        <taxon>Paenibacillus</taxon>
    </lineage>
</organism>
<feature type="region of interest" description="Disordered" evidence="1">
    <location>
        <begin position="164"/>
        <end position="219"/>
    </location>
</feature>
<evidence type="ECO:0000256" key="2">
    <source>
        <dbReference type="SAM" id="SignalP"/>
    </source>
</evidence>
<name>M9M4P0_PAEPP</name>